<dbReference type="GO" id="GO:0005737">
    <property type="term" value="C:cytoplasm"/>
    <property type="evidence" value="ECO:0007669"/>
    <property type="project" value="TreeGrafter"/>
</dbReference>
<dbReference type="CDD" id="cd13532">
    <property type="entry name" value="PBP2_PDT_like"/>
    <property type="match status" value="1"/>
</dbReference>
<dbReference type="InterPro" id="IPR001086">
    <property type="entry name" value="Preph_deHydtase"/>
</dbReference>
<keyword evidence="4" id="KW-0057">Aromatic amino acid biosynthesis</keyword>
<evidence type="ECO:0000256" key="2">
    <source>
        <dbReference type="ARBA" id="ARBA00013147"/>
    </source>
</evidence>
<evidence type="ECO:0000313" key="9">
    <source>
        <dbReference type="Proteomes" id="UP001194468"/>
    </source>
</evidence>
<dbReference type="GO" id="GO:0004664">
    <property type="term" value="F:prephenate dehydratase activity"/>
    <property type="evidence" value="ECO:0007669"/>
    <property type="project" value="UniProtKB-EC"/>
</dbReference>
<evidence type="ECO:0000256" key="6">
    <source>
        <dbReference type="ARBA" id="ARBA00023239"/>
    </source>
</evidence>
<proteinExistence type="predicted"/>
<dbReference type="SUPFAM" id="SSF53850">
    <property type="entry name" value="Periplasmic binding protein-like II"/>
    <property type="match status" value="1"/>
</dbReference>
<dbReference type="EC" id="4.2.1.51" evidence="2"/>
<dbReference type="Pfam" id="PF00800">
    <property type="entry name" value="PDT"/>
    <property type="match status" value="1"/>
</dbReference>
<comment type="caution">
    <text evidence="8">The sequence shown here is derived from an EMBL/GenBank/DDBJ whole genome shotgun (WGS) entry which is preliminary data.</text>
</comment>
<keyword evidence="9" id="KW-1185">Reference proteome</keyword>
<dbReference type="GO" id="GO:0009094">
    <property type="term" value="P:L-phenylalanine biosynthetic process"/>
    <property type="evidence" value="ECO:0007669"/>
    <property type="project" value="UniProtKB-KW"/>
</dbReference>
<protein>
    <recommendedName>
        <fullName evidence="2">prephenate dehydratase</fullName>
        <ecNumber evidence="2">4.2.1.51</ecNumber>
    </recommendedName>
</protein>
<dbReference type="InterPro" id="IPR008242">
    <property type="entry name" value="Chor_mutase/pphenate_deHydtase"/>
</dbReference>
<dbReference type="EMBL" id="WHUW01000005">
    <property type="protein sequence ID" value="KAF8446035.1"/>
    <property type="molecule type" value="Genomic_DNA"/>
</dbReference>
<evidence type="ECO:0000256" key="3">
    <source>
        <dbReference type="ARBA" id="ARBA00022605"/>
    </source>
</evidence>
<evidence type="ECO:0000259" key="7">
    <source>
        <dbReference type="PROSITE" id="PS51171"/>
    </source>
</evidence>
<feature type="domain" description="Prephenate dehydratase" evidence="7">
    <location>
        <begin position="11"/>
        <end position="197"/>
    </location>
</feature>
<dbReference type="Proteomes" id="UP001194468">
    <property type="component" value="Unassembled WGS sequence"/>
</dbReference>
<keyword evidence="3" id="KW-0028">Amino-acid biosynthesis</keyword>
<dbReference type="PROSITE" id="PS51171">
    <property type="entry name" value="PREPHENATE_DEHYDR_3"/>
    <property type="match status" value="1"/>
</dbReference>
<accession>A0AAD4C2G0</accession>
<gene>
    <name evidence="8" type="ORF">L210DRAFT_36808</name>
</gene>
<evidence type="ECO:0000256" key="5">
    <source>
        <dbReference type="ARBA" id="ARBA00023222"/>
    </source>
</evidence>
<organism evidence="8 9">
    <name type="scientific">Boletus edulis BED1</name>
    <dbReference type="NCBI Taxonomy" id="1328754"/>
    <lineage>
        <taxon>Eukaryota</taxon>
        <taxon>Fungi</taxon>
        <taxon>Dikarya</taxon>
        <taxon>Basidiomycota</taxon>
        <taxon>Agaricomycotina</taxon>
        <taxon>Agaricomycetes</taxon>
        <taxon>Agaricomycetidae</taxon>
        <taxon>Boletales</taxon>
        <taxon>Boletineae</taxon>
        <taxon>Boletaceae</taxon>
        <taxon>Boletoideae</taxon>
        <taxon>Boletus</taxon>
    </lineage>
</organism>
<dbReference type="PANTHER" id="PTHR21022:SF19">
    <property type="entry name" value="PREPHENATE DEHYDRATASE-RELATED"/>
    <property type="match status" value="1"/>
</dbReference>
<evidence type="ECO:0000256" key="1">
    <source>
        <dbReference type="ARBA" id="ARBA00004741"/>
    </source>
</evidence>
<evidence type="ECO:0000256" key="4">
    <source>
        <dbReference type="ARBA" id="ARBA00023141"/>
    </source>
</evidence>
<keyword evidence="6" id="KW-0456">Lyase</keyword>
<reference evidence="8" key="2">
    <citation type="journal article" date="2020" name="Nat. Commun.">
        <title>Large-scale genome sequencing of mycorrhizal fungi provides insights into the early evolution of symbiotic traits.</title>
        <authorList>
            <person name="Miyauchi S."/>
            <person name="Kiss E."/>
            <person name="Kuo A."/>
            <person name="Drula E."/>
            <person name="Kohler A."/>
            <person name="Sanchez-Garcia M."/>
            <person name="Morin E."/>
            <person name="Andreopoulos B."/>
            <person name="Barry K.W."/>
            <person name="Bonito G."/>
            <person name="Buee M."/>
            <person name="Carver A."/>
            <person name="Chen C."/>
            <person name="Cichocki N."/>
            <person name="Clum A."/>
            <person name="Culley D."/>
            <person name="Crous P.W."/>
            <person name="Fauchery L."/>
            <person name="Girlanda M."/>
            <person name="Hayes R.D."/>
            <person name="Keri Z."/>
            <person name="LaButti K."/>
            <person name="Lipzen A."/>
            <person name="Lombard V."/>
            <person name="Magnuson J."/>
            <person name="Maillard F."/>
            <person name="Murat C."/>
            <person name="Nolan M."/>
            <person name="Ohm R.A."/>
            <person name="Pangilinan J."/>
            <person name="Pereira M.F."/>
            <person name="Perotto S."/>
            <person name="Peter M."/>
            <person name="Pfister S."/>
            <person name="Riley R."/>
            <person name="Sitrit Y."/>
            <person name="Stielow J.B."/>
            <person name="Szollosi G."/>
            <person name="Zifcakova L."/>
            <person name="Stursova M."/>
            <person name="Spatafora J.W."/>
            <person name="Tedersoo L."/>
            <person name="Vaario L.M."/>
            <person name="Yamada A."/>
            <person name="Yan M."/>
            <person name="Wang P."/>
            <person name="Xu J."/>
            <person name="Bruns T."/>
            <person name="Baldrian P."/>
            <person name="Vilgalys R."/>
            <person name="Dunand C."/>
            <person name="Henrissat B."/>
            <person name="Grigoriev I.V."/>
            <person name="Hibbett D."/>
            <person name="Nagy L.G."/>
            <person name="Martin F.M."/>
        </authorList>
    </citation>
    <scope>NUCLEOTIDE SEQUENCE</scope>
    <source>
        <strain evidence="8">BED1</strain>
    </source>
</reference>
<evidence type="ECO:0000313" key="8">
    <source>
        <dbReference type="EMBL" id="KAF8446035.1"/>
    </source>
</evidence>
<dbReference type="Gene3D" id="3.40.190.10">
    <property type="entry name" value="Periplasmic binding protein-like II"/>
    <property type="match status" value="2"/>
</dbReference>
<dbReference type="PANTHER" id="PTHR21022">
    <property type="entry name" value="PREPHENATE DEHYDRATASE P PROTEIN"/>
    <property type="match status" value="1"/>
</dbReference>
<dbReference type="AlphaFoldDB" id="A0AAD4C2G0"/>
<keyword evidence="5" id="KW-0584">Phenylalanine biosynthesis</keyword>
<comment type="pathway">
    <text evidence="1">Amino-acid biosynthesis; L-phenylalanine biosynthesis; phenylpyruvate from prephenate: step 1/1.</text>
</comment>
<name>A0AAD4C2G0_BOLED</name>
<reference evidence="8" key="1">
    <citation type="submission" date="2019-10" db="EMBL/GenBank/DDBJ databases">
        <authorList>
            <consortium name="DOE Joint Genome Institute"/>
            <person name="Kuo A."/>
            <person name="Miyauchi S."/>
            <person name="Kiss E."/>
            <person name="Drula E."/>
            <person name="Kohler A."/>
            <person name="Sanchez-Garcia M."/>
            <person name="Andreopoulos B."/>
            <person name="Barry K.W."/>
            <person name="Bonito G."/>
            <person name="Buee M."/>
            <person name="Carver A."/>
            <person name="Chen C."/>
            <person name="Cichocki N."/>
            <person name="Clum A."/>
            <person name="Culley D."/>
            <person name="Crous P.W."/>
            <person name="Fauchery L."/>
            <person name="Girlanda M."/>
            <person name="Hayes R."/>
            <person name="Keri Z."/>
            <person name="LaButti K."/>
            <person name="Lipzen A."/>
            <person name="Lombard V."/>
            <person name="Magnuson J."/>
            <person name="Maillard F."/>
            <person name="Morin E."/>
            <person name="Murat C."/>
            <person name="Nolan M."/>
            <person name="Ohm R."/>
            <person name="Pangilinan J."/>
            <person name="Pereira M."/>
            <person name="Perotto S."/>
            <person name="Peter M."/>
            <person name="Riley R."/>
            <person name="Sitrit Y."/>
            <person name="Stielow B."/>
            <person name="Szollosi G."/>
            <person name="Zifcakova L."/>
            <person name="Stursova M."/>
            <person name="Spatafora J.W."/>
            <person name="Tedersoo L."/>
            <person name="Vaario L.-M."/>
            <person name="Yamada A."/>
            <person name="Yan M."/>
            <person name="Wang P."/>
            <person name="Xu J."/>
            <person name="Bruns T."/>
            <person name="Baldrian P."/>
            <person name="Vilgalys R."/>
            <person name="Henrissat B."/>
            <person name="Grigoriev I.V."/>
            <person name="Hibbett D."/>
            <person name="Nagy L.G."/>
            <person name="Martin F.M."/>
        </authorList>
    </citation>
    <scope>NUCLEOTIDE SEQUENCE</scope>
    <source>
        <strain evidence="8">BED1</strain>
    </source>
</reference>
<dbReference type="PIRSF" id="PIRSF001500">
    <property type="entry name" value="Chor_mut_pdt_Ppr"/>
    <property type="match status" value="1"/>
</dbReference>
<sequence>MSISSSPEKPQLAFLGPLGTYSHQAALECFGDSVEYLARPTIADVQRTVSAVVPFGIIPQENSLNGSVVETYNILRIPEVGQGTFVRGATVFAVKHSLVVRRGVKLENIEKVLSHEQALGQCQGWLAEHLPRASLVRTDSTANAAKRLLSAETGLDPMKCAAICSSVVVTIYEGLEVLEQNIQDGTENFTRFYILSQGLDVGLPEGYPQSIECMALLRLQAPGDPVKPTLNIPRAISTLDLIVERIDRRPSVHGRPFDDIYFLEVGAIPGQNSPELSWRKQLQQAVDRVKRMGAEVSALGYW</sequence>